<evidence type="ECO:0000313" key="2">
    <source>
        <dbReference type="Proteomes" id="UP001589575"/>
    </source>
</evidence>
<dbReference type="SUPFAM" id="SSF64288">
    <property type="entry name" value="Chorismate lyase-like"/>
    <property type="match status" value="1"/>
</dbReference>
<dbReference type="InterPro" id="IPR011663">
    <property type="entry name" value="UTRA"/>
</dbReference>
<proteinExistence type="predicted"/>
<dbReference type="InterPro" id="IPR000524">
    <property type="entry name" value="Tscrpt_reg_HTH_GntR"/>
</dbReference>
<dbReference type="SMART" id="SM00345">
    <property type="entry name" value="HTH_GNTR"/>
    <property type="match status" value="1"/>
</dbReference>
<dbReference type="PROSITE" id="PS50949">
    <property type="entry name" value="HTH_GNTR"/>
    <property type="match status" value="1"/>
</dbReference>
<dbReference type="CDD" id="cd07377">
    <property type="entry name" value="WHTH_GntR"/>
    <property type="match status" value="1"/>
</dbReference>
<dbReference type="PRINTS" id="PR00035">
    <property type="entry name" value="HTHGNTR"/>
</dbReference>
<dbReference type="Pfam" id="PF00392">
    <property type="entry name" value="GntR"/>
    <property type="match status" value="1"/>
</dbReference>
<dbReference type="Pfam" id="PF07702">
    <property type="entry name" value="UTRA"/>
    <property type="match status" value="1"/>
</dbReference>
<dbReference type="Gene3D" id="3.40.1410.10">
    <property type="entry name" value="Chorismate lyase-like"/>
    <property type="match status" value="1"/>
</dbReference>
<dbReference type="InterPro" id="IPR050679">
    <property type="entry name" value="Bact_HTH_transcr_reg"/>
</dbReference>
<name>A0ABV5FZM2_9MICC</name>
<dbReference type="EMBL" id="JBHMFI010000001">
    <property type="protein sequence ID" value="MFB9072138.1"/>
    <property type="molecule type" value="Genomic_DNA"/>
</dbReference>
<dbReference type="InterPro" id="IPR036388">
    <property type="entry name" value="WH-like_DNA-bd_sf"/>
</dbReference>
<keyword evidence="2" id="KW-1185">Reference proteome</keyword>
<reference evidence="1 2" key="1">
    <citation type="submission" date="2024-09" db="EMBL/GenBank/DDBJ databases">
        <authorList>
            <person name="Sun Q."/>
            <person name="Mori K."/>
        </authorList>
    </citation>
    <scope>NUCLEOTIDE SEQUENCE [LARGE SCALE GENOMIC DNA]</scope>
    <source>
        <strain evidence="1 2">CCM 7609</strain>
    </source>
</reference>
<sequence>MTAARQQHEEIAAYLRSAIHRKEFVPGDPLPSESELCERFTSSRGPVRQAMATLRTEGLITSGRGRRSTVLDDVPTQSFDGVISYSEWCRQSGFEPGQATQTVTRGPAWPALAASLDLDAGAPVVSVFRLRLLDGAPAMVERLNYPLDVGQHVLSFDTDSGSIYQRLIESGVDIHHATRTIDAIGADQDDADLLQVPVGTPLLRVRRRAFTRTGAPVEASDDRYLPGTASFTLTATRGNPSPLTMVSAREPEALHPGA</sequence>
<comment type="caution">
    <text evidence="1">The sequence shown here is derived from an EMBL/GenBank/DDBJ whole genome shotgun (WGS) entry which is preliminary data.</text>
</comment>
<dbReference type="Gene3D" id="1.10.10.10">
    <property type="entry name" value="Winged helix-like DNA-binding domain superfamily/Winged helix DNA-binding domain"/>
    <property type="match status" value="1"/>
</dbReference>
<protein>
    <submittedName>
        <fullName evidence="1">GntR family transcriptional regulator</fullName>
    </submittedName>
</protein>
<dbReference type="InterPro" id="IPR028978">
    <property type="entry name" value="Chorismate_lyase_/UTRA_dom_sf"/>
</dbReference>
<dbReference type="InterPro" id="IPR036390">
    <property type="entry name" value="WH_DNA-bd_sf"/>
</dbReference>
<gene>
    <name evidence="1" type="ORF">ACFFX0_13370</name>
</gene>
<dbReference type="SUPFAM" id="SSF46785">
    <property type="entry name" value="Winged helix' DNA-binding domain"/>
    <property type="match status" value="1"/>
</dbReference>
<dbReference type="Proteomes" id="UP001589575">
    <property type="component" value="Unassembled WGS sequence"/>
</dbReference>
<dbReference type="SMART" id="SM00866">
    <property type="entry name" value="UTRA"/>
    <property type="match status" value="1"/>
</dbReference>
<evidence type="ECO:0000313" key="1">
    <source>
        <dbReference type="EMBL" id="MFB9072138.1"/>
    </source>
</evidence>
<dbReference type="PANTHER" id="PTHR44846">
    <property type="entry name" value="MANNOSYL-D-GLYCERATE TRANSPORT/METABOLISM SYSTEM REPRESSOR MNGR-RELATED"/>
    <property type="match status" value="1"/>
</dbReference>
<dbReference type="PANTHER" id="PTHR44846:SF17">
    <property type="entry name" value="GNTR-FAMILY TRANSCRIPTIONAL REGULATOR"/>
    <property type="match status" value="1"/>
</dbReference>
<organism evidence="1 2">
    <name type="scientific">Citricoccus parietis</name>
    <dbReference type="NCBI Taxonomy" id="592307"/>
    <lineage>
        <taxon>Bacteria</taxon>
        <taxon>Bacillati</taxon>
        <taxon>Actinomycetota</taxon>
        <taxon>Actinomycetes</taxon>
        <taxon>Micrococcales</taxon>
        <taxon>Micrococcaceae</taxon>
        <taxon>Citricoccus</taxon>
    </lineage>
</organism>
<accession>A0ABV5FZM2</accession>